<dbReference type="VEuPathDB" id="VectorBase:RPRC001457"/>
<dbReference type="InterPro" id="IPR001494">
    <property type="entry name" value="Importin-beta_N"/>
</dbReference>
<dbReference type="InterPro" id="IPR011989">
    <property type="entry name" value="ARM-like"/>
</dbReference>
<protein>
    <submittedName>
        <fullName evidence="7">Importin N-terminal domain-containing protein</fullName>
    </submittedName>
</protein>
<dbReference type="GO" id="GO:0006606">
    <property type="term" value="P:protein import into nucleus"/>
    <property type="evidence" value="ECO:0007669"/>
    <property type="project" value="TreeGrafter"/>
</dbReference>
<dbReference type="FunCoup" id="T1HBP5">
    <property type="interactions" value="2154"/>
</dbReference>
<dbReference type="EMBL" id="ACPB03010093">
    <property type="status" value="NOT_ANNOTATED_CDS"/>
    <property type="molecule type" value="Genomic_DNA"/>
</dbReference>
<keyword evidence="3" id="KW-0813">Transport</keyword>
<dbReference type="eggNOG" id="KOG1991">
    <property type="taxonomic scope" value="Eukaryota"/>
</dbReference>
<evidence type="ECO:0000256" key="2">
    <source>
        <dbReference type="ARBA" id="ARBA00004496"/>
    </source>
</evidence>
<accession>T1HBP5</accession>
<dbReference type="EnsemblMetazoa" id="RPRC001457-RA">
    <property type="protein sequence ID" value="RPRC001457-PA"/>
    <property type="gene ID" value="RPRC001457"/>
</dbReference>
<name>T1HBP5_RHOPR</name>
<dbReference type="STRING" id="13249.T1HBP5"/>
<keyword evidence="6" id="KW-0539">Nucleus</keyword>
<sequence length="544" mass="62859">MDTRKLTDIFRATIDPSQRVQAEEQLEQVCNSAWPTAIIMKKIIGFAPSLLQLIMMSDIDMPIRQAGAIYLKNLTTQHWSEKEGMDSPGFALQYTLHEQDRAMIRDSIVDALVHAPELLQYVEHLWKLNYVLPLDLVTREIFSQWMEIVRQVADRPVPAHTNSIDEEERPDLPWWKCKKWALHILNRMFERISHGHSWKFLKAHMFPIIQDVIFPLLSYSQADEEMWSSDPREYIRVKFDIFEDFISPVTAAATLLLSACKKRKGMLQRTMNLVMQVLTSGADPRQRDGALHMVGTLAEILFKKKPYKEQMEQMLVQYVFPEYASPHGHMRARACWVMHYYNEMKFRSEENLANAVRLTTNALLTDTDLPVRVEAAIALHSLADQEKVEPMLESQIKPITLELLSIIRQTENDELTTVMQKFVCTYAEQIGPIAAEICQHLAATFSMVLETDEGTDEKAITAMGLLNTIETLISVMEDQPEIIAAIQPTVLQVIGHIFTHGVMEFYEEAFSLVYDLTTKSISHDMWKVFELIYQQKSLFHYIYK</sequence>
<evidence type="ECO:0000256" key="4">
    <source>
        <dbReference type="ARBA" id="ARBA00022490"/>
    </source>
</evidence>
<keyword evidence="5" id="KW-0653">Protein transport</keyword>
<dbReference type="OMA" id="DIVCVHH"/>
<dbReference type="GO" id="GO:0031267">
    <property type="term" value="F:small GTPase binding"/>
    <property type="evidence" value="ECO:0007669"/>
    <property type="project" value="InterPro"/>
</dbReference>
<evidence type="ECO:0000313" key="8">
    <source>
        <dbReference type="Proteomes" id="UP000015103"/>
    </source>
</evidence>
<dbReference type="GO" id="GO:0005635">
    <property type="term" value="C:nuclear envelope"/>
    <property type="evidence" value="ECO:0007669"/>
    <property type="project" value="TreeGrafter"/>
</dbReference>
<organism evidence="7 8">
    <name type="scientific">Rhodnius prolixus</name>
    <name type="common">Triatomid bug</name>
    <dbReference type="NCBI Taxonomy" id="13249"/>
    <lineage>
        <taxon>Eukaryota</taxon>
        <taxon>Metazoa</taxon>
        <taxon>Ecdysozoa</taxon>
        <taxon>Arthropoda</taxon>
        <taxon>Hexapoda</taxon>
        <taxon>Insecta</taxon>
        <taxon>Pterygota</taxon>
        <taxon>Neoptera</taxon>
        <taxon>Paraneoptera</taxon>
        <taxon>Hemiptera</taxon>
        <taxon>Heteroptera</taxon>
        <taxon>Panheteroptera</taxon>
        <taxon>Cimicomorpha</taxon>
        <taxon>Reduviidae</taxon>
        <taxon>Triatominae</taxon>
        <taxon>Rhodnius</taxon>
    </lineage>
</organism>
<dbReference type="GO" id="GO:0005829">
    <property type="term" value="C:cytosol"/>
    <property type="evidence" value="ECO:0007669"/>
    <property type="project" value="TreeGrafter"/>
</dbReference>
<dbReference type="SMART" id="SM00913">
    <property type="entry name" value="IBN_N"/>
    <property type="match status" value="1"/>
</dbReference>
<dbReference type="InterPro" id="IPR016024">
    <property type="entry name" value="ARM-type_fold"/>
</dbReference>
<keyword evidence="8" id="KW-1185">Reference proteome</keyword>
<reference evidence="7" key="1">
    <citation type="submission" date="2015-05" db="UniProtKB">
        <authorList>
            <consortium name="EnsemblMetazoa"/>
        </authorList>
    </citation>
    <scope>IDENTIFICATION</scope>
</reference>
<proteinExistence type="predicted"/>
<dbReference type="SUPFAM" id="SSF48371">
    <property type="entry name" value="ARM repeat"/>
    <property type="match status" value="1"/>
</dbReference>
<evidence type="ECO:0000256" key="6">
    <source>
        <dbReference type="ARBA" id="ARBA00023242"/>
    </source>
</evidence>
<dbReference type="AlphaFoldDB" id="T1HBP5"/>
<evidence type="ECO:0000256" key="3">
    <source>
        <dbReference type="ARBA" id="ARBA00022448"/>
    </source>
</evidence>
<evidence type="ECO:0000313" key="7">
    <source>
        <dbReference type="EnsemblMetazoa" id="RPRC001457-PA"/>
    </source>
</evidence>
<dbReference type="InParanoid" id="T1HBP5"/>
<dbReference type="PANTHER" id="PTHR10997:SF18">
    <property type="entry name" value="D-IMPORTIN 7_RANBP7"/>
    <property type="match status" value="1"/>
</dbReference>
<keyword evidence="4" id="KW-0963">Cytoplasm</keyword>
<dbReference type="Pfam" id="PF03810">
    <property type="entry name" value="IBN_N"/>
    <property type="match status" value="1"/>
</dbReference>
<dbReference type="PROSITE" id="PS50166">
    <property type="entry name" value="IMPORTIN_B_NT"/>
    <property type="match status" value="1"/>
</dbReference>
<dbReference type="PANTHER" id="PTHR10997">
    <property type="entry name" value="IMPORTIN-7, 8, 11"/>
    <property type="match status" value="1"/>
</dbReference>
<comment type="subcellular location">
    <subcellularLocation>
        <location evidence="2">Cytoplasm</location>
    </subcellularLocation>
    <subcellularLocation>
        <location evidence="1">Nucleus</location>
    </subcellularLocation>
</comment>
<evidence type="ECO:0000256" key="5">
    <source>
        <dbReference type="ARBA" id="ARBA00022927"/>
    </source>
</evidence>
<dbReference type="Proteomes" id="UP000015103">
    <property type="component" value="Unassembled WGS sequence"/>
</dbReference>
<evidence type="ECO:0000256" key="1">
    <source>
        <dbReference type="ARBA" id="ARBA00004123"/>
    </source>
</evidence>
<dbReference type="Gene3D" id="1.25.10.10">
    <property type="entry name" value="Leucine-rich Repeat Variant"/>
    <property type="match status" value="3"/>
</dbReference>
<dbReference type="EMBL" id="ACPB03010092">
    <property type="status" value="NOT_ANNOTATED_CDS"/>
    <property type="molecule type" value="Genomic_DNA"/>
</dbReference>
<dbReference type="HOGENOM" id="CLU_004196_3_0_1"/>